<dbReference type="InterPro" id="IPR027266">
    <property type="entry name" value="TrmE/GcvT-like"/>
</dbReference>
<evidence type="ECO:0000259" key="2">
    <source>
        <dbReference type="Pfam" id="PF08669"/>
    </source>
</evidence>
<dbReference type="EMBL" id="AM746676">
    <property type="protein sequence ID" value="CAN93512.1"/>
    <property type="molecule type" value="Genomic_DNA"/>
</dbReference>
<gene>
    <name evidence="3" type="ordered locus">sce3353</name>
</gene>
<keyword evidence="3" id="KW-0808">Transferase</keyword>
<proteinExistence type="predicted"/>
<dbReference type="Proteomes" id="UP000002139">
    <property type="component" value="Chromosome"/>
</dbReference>
<dbReference type="EC" id="2.1.2.10" evidence="3"/>
<sequence>MAIEDEVRSIRSAVALGDGSHVVCLRLAGEGAFDALDRVSSADLFLQDAQMRPSLLLRDDGVPFADIYVCRDDESFFLLSEGPSAADLIAWLRDRFPEGAAVTIDDLGETHAILSLHGPYAWELLGECLVPDLVGMPYLSFYRVPFEGDAVTCFRGGKTGEYGYDLVVDRRRAGALRARIEEVGRAFDLGAASLAAVDRCALENGFFNIRHPGCAGLDPLELQLQWRTSSTREYAGSAALRALRERGAARRVTYTVGEEPLAERDSVVLGEAPIGALIQAAASPTRGGWVAIALIDRPYAHAGIDRYAARSEGRTVPIRTVSPPLVHNRSLYVSPQRHGYRTRAGDAFPPLV</sequence>
<dbReference type="AlphaFoldDB" id="A9GN08"/>
<dbReference type="SUPFAM" id="SSF101790">
    <property type="entry name" value="Aminomethyltransferase beta-barrel domain"/>
    <property type="match status" value="1"/>
</dbReference>
<dbReference type="PANTHER" id="PTHR43757:SF2">
    <property type="entry name" value="AMINOMETHYLTRANSFERASE, MITOCHONDRIAL"/>
    <property type="match status" value="1"/>
</dbReference>
<dbReference type="SUPFAM" id="SSF103025">
    <property type="entry name" value="Folate-binding domain"/>
    <property type="match status" value="1"/>
</dbReference>
<name>A9GN08_SORC5</name>
<dbReference type="GO" id="GO:0004047">
    <property type="term" value="F:aminomethyltransferase activity"/>
    <property type="evidence" value="ECO:0007669"/>
    <property type="project" value="UniProtKB-EC"/>
</dbReference>
<dbReference type="OrthoDB" id="5493252at2"/>
<dbReference type="RefSeq" id="WP_012235984.1">
    <property type="nucleotide sequence ID" value="NC_010162.1"/>
</dbReference>
<feature type="domain" description="GCVT N-terminal" evidence="1">
    <location>
        <begin position="2"/>
        <end position="228"/>
    </location>
</feature>
<dbReference type="HOGENOM" id="CLU_007884_10_2_7"/>
<dbReference type="eggNOG" id="COG0404">
    <property type="taxonomic scope" value="Bacteria"/>
</dbReference>
<feature type="domain" description="Aminomethyltransferase C-terminal" evidence="2">
    <location>
        <begin position="256"/>
        <end position="326"/>
    </location>
</feature>
<dbReference type="InterPro" id="IPR028896">
    <property type="entry name" value="GcvT/YgfZ/DmdA"/>
</dbReference>
<evidence type="ECO:0000313" key="3">
    <source>
        <dbReference type="EMBL" id="CAN93512.1"/>
    </source>
</evidence>
<keyword evidence="4" id="KW-1185">Reference proteome</keyword>
<dbReference type="KEGG" id="scl:sce3353"/>
<dbReference type="PANTHER" id="PTHR43757">
    <property type="entry name" value="AMINOMETHYLTRANSFERASE"/>
    <property type="match status" value="1"/>
</dbReference>
<dbReference type="InterPro" id="IPR029043">
    <property type="entry name" value="GcvT/YgfZ_C"/>
</dbReference>
<accession>A9GN08</accession>
<dbReference type="Pfam" id="PF01571">
    <property type="entry name" value="GCV_T"/>
    <property type="match status" value="1"/>
</dbReference>
<dbReference type="STRING" id="448385.sce3353"/>
<dbReference type="Pfam" id="PF08669">
    <property type="entry name" value="GCV_T_C"/>
    <property type="match status" value="1"/>
</dbReference>
<evidence type="ECO:0000259" key="1">
    <source>
        <dbReference type="Pfam" id="PF01571"/>
    </source>
</evidence>
<dbReference type="InterPro" id="IPR013977">
    <property type="entry name" value="GcvT_C"/>
</dbReference>
<organism evidence="3 4">
    <name type="scientific">Sorangium cellulosum (strain So ce56)</name>
    <name type="common">Polyangium cellulosum (strain So ce56)</name>
    <dbReference type="NCBI Taxonomy" id="448385"/>
    <lineage>
        <taxon>Bacteria</taxon>
        <taxon>Pseudomonadati</taxon>
        <taxon>Myxococcota</taxon>
        <taxon>Polyangia</taxon>
        <taxon>Polyangiales</taxon>
        <taxon>Polyangiaceae</taxon>
        <taxon>Sorangium</taxon>
    </lineage>
</organism>
<dbReference type="InterPro" id="IPR006222">
    <property type="entry name" value="GCVT_N"/>
</dbReference>
<dbReference type="Gene3D" id="3.30.1360.120">
    <property type="entry name" value="Probable tRNA modification gtpase trme, domain 1"/>
    <property type="match status" value="1"/>
</dbReference>
<protein>
    <submittedName>
        <fullName evidence="3">Aminomethyltransferase</fullName>
        <ecNumber evidence="3">2.1.2.10</ecNumber>
    </submittedName>
</protein>
<reference evidence="3 4" key="1">
    <citation type="journal article" date="2007" name="Nat. Biotechnol.">
        <title>Complete genome sequence of the myxobacterium Sorangium cellulosum.</title>
        <authorList>
            <person name="Schneiker S."/>
            <person name="Perlova O."/>
            <person name="Kaiser O."/>
            <person name="Gerth K."/>
            <person name="Alici A."/>
            <person name="Altmeyer M.O."/>
            <person name="Bartels D."/>
            <person name="Bekel T."/>
            <person name="Beyer S."/>
            <person name="Bode E."/>
            <person name="Bode H.B."/>
            <person name="Bolten C.J."/>
            <person name="Choudhuri J.V."/>
            <person name="Doss S."/>
            <person name="Elnakady Y.A."/>
            <person name="Frank B."/>
            <person name="Gaigalat L."/>
            <person name="Goesmann A."/>
            <person name="Groeger C."/>
            <person name="Gross F."/>
            <person name="Jelsbak L."/>
            <person name="Jelsbak L."/>
            <person name="Kalinowski J."/>
            <person name="Kegler C."/>
            <person name="Knauber T."/>
            <person name="Konietzny S."/>
            <person name="Kopp M."/>
            <person name="Krause L."/>
            <person name="Krug D."/>
            <person name="Linke B."/>
            <person name="Mahmud T."/>
            <person name="Martinez-Arias R."/>
            <person name="McHardy A.C."/>
            <person name="Merai M."/>
            <person name="Meyer F."/>
            <person name="Mormann S."/>
            <person name="Munoz-Dorado J."/>
            <person name="Perez J."/>
            <person name="Pradella S."/>
            <person name="Rachid S."/>
            <person name="Raddatz G."/>
            <person name="Rosenau F."/>
            <person name="Rueckert C."/>
            <person name="Sasse F."/>
            <person name="Scharfe M."/>
            <person name="Schuster S.C."/>
            <person name="Suen G."/>
            <person name="Treuner-Lange A."/>
            <person name="Velicer G.J."/>
            <person name="Vorholter F.-J."/>
            <person name="Weissman K.J."/>
            <person name="Welch R.D."/>
            <person name="Wenzel S.C."/>
            <person name="Whitworth D.E."/>
            <person name="Wilhelm S."/>
            <person name="Wittmann C."/>
            <person name="Bloecker H."/>
            <person name="Puehler A."/>
            <person name="Mueller R."/>
        </authorList>
    </citation>
    <scope>NUCLEOTIDE SEQUENCE [LARGE SCALE GENOMIC DNA]</scope>
    <source>
        <strain evidence="4">So ce56</strain>
    </source>
</reference>
<dbReference type="PIRSF" id="PIRSF006487">
    <property type="entry name" value="GcvT"/>
    <property type="match status" value="1"/>
</dbReference>
<evidence type="ECO:0000313" key="4">
    <source>
        <dbReference type="Proteomes" id="UP000002139"/>
    </source>
</evidence>
<dbReference type="BioCyc" id="SCEL448385:SCE_RS17175-MONOMER"/>